<proteinExistence type="inferred from homology"/>
<feature type="transmembrane region" description="Helical" evidence="7">
    <location>
        <begin position="129"/>
        <end position="152"/>
    </location>
</feature>
<evidence type="ECO:0000256" key="4">
    <source>
        <dbReference type="ARBA" id="ARBA00022801"/>
    </source>
</evidence>
<keyword evidence="7" id="KW-1133">Transmembrane helix</keyword>
<feature type="transmembrane region" description="Helical" evidence="7">
    <location>
        <begin position="164"/>
        <end position="187"/>
    </location>
</feature>
<feature type="transmembrane region" description="Helical" evidence="7">
    <location>
        <begin position="247"/>
        <end position="265"/>
    </location>
</feature>
<keyword evidence="9" id="KW-1185">Reference proteome</keyword>
<protein>
    <submittedName>
        <fullName evidence="8">Putative peptide zinc metalloprotease protein</fullName>
    </submittedName>
</protein>
<accession>A0A1H5JYP0</accession>
<dbReference type="OrthoDB" id="2680017at2"/>
<dbReference type="EMBL" id="FNUC01000003">
    <property type="protein sequence ID" value="SEE57454.1"/>
    <property type="molecule type" value="Genomic_DNA"/>
</dbReference>
<comment type="cofactor">
    <cofactor evidence="1">
        <name>Zn(2+)</name>
        <dbReference type="ChEBI" id="CHEBI:29105"/>
    </cofactor>
</comment>
<feature type="transmembrane region" description="Helical" evidence="7">
    <location>
        <begin position="348"/>
        <end position="368"/>
    </location>
</feature>
<dbReference type="GO" id="GO:0006508">
    <property type="term" value="P:proteolysis"/>
    <property type="evidence" value="ECO:0007669"/>
    <property type="project" value="UniProtKB-KW"/>
</dbReference>
<keyword evidence="5" id="KW-0862">Zinc</keyword>
<dbReference type="PANTHER" id="PTHR39188">
    <property type="entry name" value="MEMBRANE-ASSOCIATED ZINC METALLOPROTEASE M50B"/>
    <property type="match status" value="1"/>
</dbReference>
<evidence type="ECO:0000313" key="8">
    <source>
        <dbReference type="EMBL" id="SEE57454.1"/>
    </source>
</evidence>
<feature type="transmembrane region" description="Helical" evidence="7">
    <location>
        <begin position="316"/>
        <end position="342"/>
    </location>
</feature>
<evidence type="ECO:0000256" key="7">
    <source>
        <dbReference type="SAM" id="Phobius"/>
    </source>
</evidence>
<gene>
    <name evidence="8" type="ORF">SAMN04488561_1802</name>
</gene>
<keyword evidence="7" id="KW-0472">Membrane</keyword>
<feature type="transmembrane region" description="Helical" evidence="7">
    <location>
        <begin position="218"/>
        <end position="241"/>
    </location>
</feature>
<evidence type="ECO:0000256" key="6">
    <source>
        <dbReference type="ARBA" id="ARBA00023049"/>
    </source>
</evidence>
<keyword evidence="6 8" id="KW-0482">Metalloprotease</keyword>
<reference evidence="9" key="1">
    <citation type="submission" date="2016-10" db="EMBL/GenBank/DDBJ databases">
        <authorList>
            <person name="Varghese N."/>
            <person name="Submissions S."/>
        </authorList>
    </citation>
    <scope>NUCLEOTIDE SEQUENCE [LARGE SCALE GENOMIC DNA]</scope>
    <source>
        <strain evidence="9">DSM 45237</strain>
    </source>
</reference>
<sequence>MTAEVDLDAFFGARPQVREDLLISPAVIRGPDRIHLLKVRGGKVFEVSPKEHFLISRLDGRRSLAEIGQEYADEYHRRLGTSHWSRLLWQLEQRELLAGPGRERPPVPPGRLLRRVTSGASWVFTRPSAVVIVVGLLVMYAAVVAQATSLWGAALPALGDWRSLAGLVAFIYVSGMLHELGHAVAAVRFGCSDIRINLLILSCRAEDYQFLESRRQQIVIAAAGGIVNSLMVVPFAIAWFSGWAPNGFVAAVVLAGSVQALVNFVPLSPLDGYKVVSHLLGAVSLARESRRFLWSRARRWFGREVPEYAPPSRTALAVYGIAWHLLVGFSVVAGIAVVGGLLDTLIGPAGYGVATAAVVVVLSLWFAAQRGLPRRIGAQPTSERARDARSRH</sequence>
<keyword evidence="3 8" id="KW-0645">Protease</keyword>
<evidence type="ECO:0000256" key="1">
    <source>
        <dbReference type="ARBA" id="ARBA00001947"/>
    </source>
</evidence>
<dbReference type="RefSeq" id="WP_069110859.1">
    <property type="nucleotide sequence ID" value="NZ_FNUC01000003.1"/>
</dbReference>
<dbReference type="STRING" id="561176.SAMN04488561_1802"/>
<evidence type="ECO:0000313" key="9">
    <source>
        <dbReference type="Proteomes" id="UP000181980"/>
    </source>
</evidence>
<evidence type="ECO:0000256" key="5">
    <source>
        <dbReference type="ARBA" id="ARBA00022833"/>
    </source>
</evidence>
<keyword evidence="7" id="KW-0812">Transmembrane</keyword>
<keyword evidence="4" id="KW-0378">Hydrolase</keyword>
<organism evidence="8 9">
    <name type="scientific">Jiangella alba</name>
    <dbReference type="NCBI Taxonomy" id="561176"/>
    <lineage>
        <taxon>Bacteria</taxon>
        <taxon>Bacillati</taxon>
        <taxon>Actinomycetota</taxon>
        <taxon>Actinomycetes</taxon>
        <taxon>Jiangellales</taxon>
        <taxon>Jiangellaceae</taxon>
        <taxon>Jiangella</taxon>
    </lineage>
</organism>
<evidence type="ECO:0000256" key="2">
    <source>
        <dbReference type="ARBA" id="ARBA00007931"/>
    </source>
</evidence>
<comment type="similarity">
    <text evidence="2">Belongs to the peptidase M50B family.</text>
</comment>
<dbReference type="AlphaFoldDB" id="A0A1H5JYP0"/>
<dbReference type="GO" id="GO:0008237">
    <property type="term" value="F:metallopeptidase activity"/>
    <property type="evidence" value="ECO:0007669"/>
    <property type="project" value="UniProtKB-KW"/>
</dbReference>
<dbReference type="Proteomes" id="UP000181980">
    <property type="component" value="Unassembled WGS sequence"/>
</dbReference>
<evidence type="ECO:0000256" key="3">
    <source>
        <dbReference type="ARBA" id="ARBA00022670"/>
    </source>
</evidence>
<dbReference type="PANTHER" id="PTHR39188:SF3">
    <property type="entry name" value="STAGE IV SPORULATION PROTEIN FB"/>
    <property type="match status" value="1"/>
</dbReference>
<name>A0A1H5JYP0_9ACTN</name>